<comment type="caution">
    <text evidence="1">The sequence shown here is derived from an EMBL/GenBank/DDBJ whole genome shotgun (WGS) entry which is preliminary data.</text>
</comment>
<dbReference type="Proteomes" id="UP000663843">
    <property type="component" value="Unassembled WGS sequence"/>
</dbReference>
<protein>
    <recommendedName>
        <fullName evidence="3">F-box domain-containing protein</fullName>
    </recommendedName>
</protein>
<dbReference type="AlphaFoldDB" id="A0A8H3HMF4"/>
<evidence type="ECO:0008006" key="3">
    <source>
        <dbReference type="Google" id="ProtNLM"/>
    </source>
</evidence>
<gene>
    <name evidence="1" type="ORF">RDB_LOCUS167414</name>
</gene>
<organism evidence="1 2">
    <name type="scientific">Rhizoctonia solani</name>
    <dbReference type="NCBI Taxonomy" id="456999"/>
    <lineage>
        <taxon>Eukaryota</taxon>
        <taxon>Fungi</taxon>
        <taxon>Dikarya</taxon>
        <taxon>Basidiomycota</taxon>
        <taxon>Agaricomycotina</taxon>
        <taxon>Agaricomycetes</taxon>
        <taxon>Cantharellales</taxon>
        <taxon>Ceratobasidiaceae</taxon>
        <taxon>Rhizoctonia</taxon>
    </lineage>
</organism>
<reference evidence="1" key="1">
    <citation type="submission" date="2021-01" db="EMBL/GenBank/DDBJ databases">
        <authorList>
            <person name="Kaushik A."/>
        </authorList>
    </citation>
    <scope>NUCLEOTIDE SEQUENCE</scope>
    <source>
        <strain evidence="1">AG2-2IIIB</strain>
    </source>
</reference>
<accession>A0A8H3HMF4</accession>
<evidence type="ECO:0000313" key="1">
    <source>
        <dbReference type="EMBL" id="CAE6522477.1"/>
    </source>
</evidence>
<dbReference type="EMBL" id="CAJMWT010007084">
    <property type="protein sequence ID" value="CAE6522477.1"/>
    <property type="molecule type" value="Genomic_DNA"/>
</dbReference>
<sequence>MLEDIHAASNLLRAALEQYIGACSTLHDGHSFDNNINSEVELSNFVYSELNLVEAYKNKLRQAEAAVKRAKNNLTSVPVNTLPPEVLTHIFHLVLAQQPCSLRTPHYPSSRTPVPFPLYPEIFTHVCSRWRQIALASHKLWSHIDIHLSCPSSKAFHVRAKNYVTRAQQAPLDIHLIDSSCLHEFKSREPEEHDDSSRSESSEADSTIGDWDVWDRKVRSYNPEMFTFLATSPRPRIKSLGLAIYQEYHSVHSKALEHCLANCFPGDLSELFIDVPRTPGPLSPGPPHRDPALTTRFLSFLTEQQLENAWRSTTILSLSGKYPRWSSSAYHGLVDLRLLGGDPISEPELTSILRSSPGLRILHCDFKVYDLPLSNTLISPVVLEELEELNLEGLDDANTKRLLRWLKPGLKPLRLSFRGNPTSTLLEDFFAHSNVREMRVTQRPQSFEETLPISPAMFFLPPQLKALAIVRWGRSITFGGNIATVPSLPVPHDETSVKLDTLCLLSCHYDKFTKFREVVTKYLPRKLILWKCTIGKLAFYGTPLDMRYLESKDGNDIRRLCPSIECPTDKDSSVFLDWD</sequence>
<proteinExistence type="predicted"/>
<name>A0A8H3HMF4_9AGAM</name>
<evidence type="ECO:0000313" key="2">
    <source>
        <dbReference type="Proteomes" id="UP000663843"/>
    </source>
</evidence>
<dbReference type="Gene3D" id="1.20.1280.50">
    <property type="match status" value="1"/>
</dbReference>